<sequence length="146" mass="17035">MRGKRRSPNVAAFEIDCDRHLLALQRELAEGRYQPSPWRLHVIRDPKTRLILVLFAEDRALLLDARAAVGDWLREQRALRLNPKRLAVEPTWTPATFVGYRISRAGIAPGRKLRWNFRRRLRAAAERGEESLIRTIRSYRGLLVFP</sequence>
<evidence type="ECO:0000313" key="1">
    <source>
        <dbReference type="EMBL" id="KFB73248.1"/>
    </source>
</evidence>
<evidence type="ECO:0000313" key="2">
    <source>
        <dbReference type="Proteomes" id="UP000020077"/>
    </source>
</evidence>
<dbReference type="Proteomes" id="UP000020077">
    <property type="component" value="Unassembled WGS sequence"/>
</dbReference>
<comment type="caution">
    <text evidence="1">The sequence shown here is derived from an EMBL/GenBank/DDBJ whole genome shotgun (WGS) entry which is preliminary data.</text>
</comment>
<dbReference type="EMBL" id="JDVG02000259">
    <property type="protein sequence ID" value="KFB73248.1"/>
    <property type="molecule type" value="Genomic_DNA"/>
</dbReference>
<protein>
    <submittedName>
        <fullName evidence="1">Uncharacterized protein</fullName>
    </submittedName>
</protein>
<gene>
    <name evidence="1" type="ORF">AW09_001508</name>
</gene>
<name>A0A080LX08_9PROT</name>
<dbReference type="AlphaFoldDB" id="A0A080LX08"/>
<proteinExistence type="predicted"/>
<accession>A0A080LX08</accession>
<organism evidence="1 2">
    <name type="scientific">Candidatus Accumulibacter phosphatis</name>
    <dbReference type="NCBI Taxonomy" id="327160"/>
    <lineage>
        <taxon>Bacteria</taxon>
        <taxon>Pseudomonadati</taxon>
        <taxon>Pseudomonadota</taxon>
        <taxon>Betaproteobacteria</taxon>
        <taxon>Candidatus Accumulibacter</taxon>
    </lineage>
</organism>
<reference evidence="1 2" key="1">
    <citation type="submission" date="2014-02" db="EMBL/GenBank/DDBJ databases">
        <title>Expanding our view of genomic diversity in Candidatus Accumulibacter clades.</title>
        <authorList>
            <person name="Skennerton C.T."/>
            <person name="Barr J.J."/>
            <person name="Slater F.R."/>
            <person name="Bond P.L."/>
            <person name="Tyson G.W."/>
        </authorList>
    </citation>
    <scope>NUCLEOTIDE SEQUENCE [LARGE SCALE GENOMIC DNA]</scope>
    <source>
        <strain evidence="2">BA-91</strain>
    </source>
</reference>